<name>A0A174KAD4_FLAPL</name>
<evidence type="ECO:0000313" key="2">
    <source>
        <dbReference type="Proteomes" id="UP000095746"/>
    </source>
</evidence>
<proteinExistence type="predicted"/>
<dbReference type="EMBL" id="CYZT01000250">
    <property type="protein sequence ID" value="CUP07821.1"/>
    <property type="molecule type" value="Genomic_DNA"/>
</dbReference>
<protein>
    <submittedName>
        <fullName evidence="1">Uncharacterized protein</fullName>
    </submittedName>
</protein>
<organism evidence="1 2">
    <name type="scientific">Flavonifractor plautii</name>
    <name type="common">Fusobacterium plautii</name>
    <dbReference type="NCBI Taxonomy" id="292800"/>
    <lineage>
        <taxon>Bacteria</taxon>
        <taxon>Bacillati</taxon>
        <taxon>Bacillota</taxon>
        <taxon>Clostridia</taxon>
        <taxon>Eubacteriales</taxon>
        <taxon>Oscillospiraceae</taxon>
        <taxon>Flavonifractor</taxon>
    </lineage>
</organism>
<accession>A0A174KAD4</accession>
<gene>
    <name evidence="1" type="ORF">ERS852411_02645</name>
</gene>
<evidence type="ECO:0000313" key="1">
    <source>
        <dbReference type="EMBL" id="CUP07821.1"/>
    </source>
</evidence>
<reference evidence="1 2" key="1">
    <citation type="submission" date="2015-09" db="EMBL/GenBank/DDBJ databases">
        <authorList>
            <consortium name="Pathogen Informatics"/>
        </authorList>
    </citation>
    <scope>NUCLEOTIDE SEQUENCE [LARGE SCALE GENOMIC DNA]</scope>
    <source>
        <strain evidence="1 2">2789STDY5608854</strain>
    </source>
</reference>
<dbReference type="AlphaFoldDB" id="A0A174KAD4"/>
<dbReference type="Proteomes" id="UP000095746">
    <property type="component" value="Unassembled WGS sequence"/>
</dbReference>
<sequence>MATPMMTMGAAVDFMPREMPPMMVVAAPVSVESARPWVGL</sequence>